<organism evidence="2 3">
    <name type="scientific">Lysobacter silvisoli</name>
    <dbReference type="NCBI Taxonomy" id="2293254"/>
    <lineage>
        <taxon>Bacteria</taxon>
        <taxon>Pseudomonadati</taxon>
        <taxon>Pseudomonadota</taxon>
        <taxon>Gammaproteobacteria</taxon>
        <taxon>Lysobacterales</taxon>
        <taxon>Lysobacteraceae</taxon>
        <taxon>Lysobacter</taxon>
    </lineage>
</organism>
<evidence type="ECO:0000313" key="3">
    <source>
        <dbReference type="Proteomes" id="UP000264492"/>
    </source>
</evidence>
<sequence>MRRACWVALLAVGMCTNAGAQEAAVGHDHGALTARYVAAVQQAILARWTRPASVVEGQRCRLEVRQLPGGAILSAQASADCEFDAAGRRSIETAVLKAQPLPYAGYEPVFSRYLILNFTARDPAP</sequence>
<gene>
    <name evidence="2" type="ORF">DX914_03245</name>
</gene>
<name>A0A371K2M8_9GAMM</name>
<dbReference type="Proteomes" id="UP000264492">
    <property type="component" value="Unassembled WGS sequence"/>
</dbReference>
<keyword evidence="3" id="KW-1185">Reference proteome</keyword>
<proteinExistence type="predicted"/>
<dbReference type="Gene3D" id="3.30.1150.10">
    <property type="match status" value="1"/>
</dbReference>
<dbReference type="AlphaFoldDB" id="A0A371K2M8"/>
<feature type="signal peptide" evidence="1">
    <location>
        <begin position="1"/>
        <end position="20"/>
    </location>
</feature>
<dbReference type="Pfam" id="PF13103">
    <property type="entry name" value="TonB_2"/>
    <property type="match status" value="1"/>
</dbReference>
<dbReference type="SUPFAM" id="SSF74653">
    <property type="entry name" value="TolA/TonB C-terminal domain"/>
    <property type="match status" value="1"/>
</dbReference>
<reference evidence="2 3" key="1">
    <citation type="submission" date="2018-08" db="EMBL/GenBank/DDBJ databases">
        <title>Lysobacter sp. zong2l5, whole genome shotgun sequence.</title>
        <authorList>
            <person name="Zhang X."/>
            <person name="Feng G."/>
            <person name="Zhu H."/>
        </authorList>
    </citation>
    <scope>NUCLEOTIDE SEQUENCE [LARGE SCALE GENOMIC DNA]</scope>
    <source>
        <strain evidence="3">zong2l5</strain>
    </source>
</reference>
<evidence type="ECO:0000313" key="2">
    <source>
        <dbReference type="EMBL" id="RDZ28173.1"/>
    </source>
</evidence>
<feature type="chain" id="PRO_5016712334" evidence="1">
    <location>
        <begin position="21"/>
        <end position="125"/>
    </location>
</feature>
<evidence type="ECO:0000256" key="1">
    <source>
        <dbReference type="SAM" id="SignalP"/>
    </source>
</evidence>
<comment type="caution">
    <text evidence="2">The sequence shown here is derived from an EMBL/GenBank/DDBJ whole genome shotgun (WGS) entry which is preliminary data.</text>
</comment>
<dbReference type="EMBL" id="QTSU01000001">
    <property type="protein sequence ID" value="RDZ28173.1"/>
    <property type="molecule type" value="Genomic_DNA"/>
</dbReference>
<accession>A0A371K2M8</accession>
<keyword evidence="1" id="KW-0732">Signal</keyword>
<protein>
    <submittedName>
        <fullName evidence="2">TonB C-terminal domain-containing protein</fullName>
    </submittedName>
</protein>